<name>A0ACC2TDN0_9FUNG</name>
<evidence type="ECO:0000313" key="2">
    <source>
        <dbReference type="Proteomes" id="UP001165960"/>
    </source>
</evidence>
<organism evidence="1 2">
    <name type="scientific">Entomophthora muscae</name>
    <dbReference type="NCBI Taxonomy" id="34485"/>
    <lineage>
        <taxon>Eukaryota</taxon>
        <taxon>Fungi</taxon>
        <taxon>Fungi incertae sedis</taxon>
        <taxon>Zoopagomycota</taxon>
        <taxon>Entomophthoromycotina</taxon>
        <taxon>Entomophthoromycetes</taxon>
        <taxon>Entomophthorales</taxon>
        <taxon>Entomophthoraceae</taxon>
        <taxon>Entomophthora</taxon>
    </lineage>
</organism>
<sequence>MSRHKAWANNLHRGSTAIIAPNLTPKLVRKSHVVFLLQLPCMATQAQPETFEIKADSGSTEFSNDHDQNIPMEEGEIDSDKAESTSKEEGVLEKQFELWPILVDAVVQFNRIAFNHYSIHNLLVDAYTSTTNACFTLNPSAEIEKPQAWAKLDFLSLEKINQPL</sequence>
<reference evidence="1" key="1">
    <citation type="submission" date="2022-04" db="EMBL/GenBank/DDBJ databases">
        <title>Genome of the entomopathogenic fungus Entomophthora muscae.</title>
        <authorList>
            <person name="Elya C."/>
            <person name="Lovett B.R."/>
            <person name="Lee E."/>
            <person name="Macias A.M."/>
            <person name="Hajek A.E."/>
            <person name="De Bivort B.L."/>
            <person name="Kasson M.T."/>
            <person name="De Fine Licht H.H."/>
            <person name="Stajich J.E."/>
        </authorList>
    </citation>
    <scope>NUCLEOTIDE SEQUENCE</scope>
    <source>
        <strain evidence="1">Berkeley</strain>
    </source>
</reference>
<keyword evidence="2" id="KW-1185">Reference proteome</keyword>
<proteinExistence type="predicted"/>
<dbReference type="Proteomes" id="UP001165960">
    <property type="component" value="Unassembled WGS sequence"/>
</dbReference>
<comment type="caution">
    <text evidence="1">The sequence shown here is derived from an EMBL/GenBank/DDBJ whole genome shotgun (WGS) entry which is preliminary data.</text>
</comment>
<accession>A0ACC2TDN0</accession>
<protein>
    <submittedName>
        <fullName evidence="1">Uncharacterized protein</fullName>
    </submittedName>
</protein>
<gene>
    <name evidence="1" type="ORF">DSO57_1024428</name>
</gene>
<evidence type="ECO:0000313" key="1">
    <source>
        <dbReference type="EMBL" id="KAJ9072712.1"/>
    </source>
</evidence>
<dbReference type="EMBL" id="QTSX02002972">
    <property type="protein sequence ID" value="KAJ9072712.1"/>
    <property type="molecule type" value="Genomic_DNA"/>
</dbReference>